<dbReference type="Proteomes" id="UP000192521">
    <property type="component" value="Unassembled WGS sequence"/>
</dbReference>
<accession>A0ABX3UES3</accession>
<comment type="caution">
    <text evidence="3">The sequence shown here is derived from an EMBL/GenBank/DDBJ whole genome shotgun (WGS) entry which is preliminary data.</text>
</comment>
<proteinExistence type="inferred from homology"/>
<protein>
    <submittedName>
        <fullName evidence="3">Uncharacterized protein</fullName>
    </submittedName>
</protein>
<dbReference type="RefSeq" id="WP_085006327.1">
    <property type="nucleotide sequence ID" value="NZ_MWPR01000016.1"/>
</dbReference>
<evidence type="ECO:0000256" key="2">
    <source>
        <dbReference type="ARBA" id="ARBA00029447"/>
    </source>
</evidence>
<comment type="similarity">
    <text evidence="2">Belongs to the methyl-accepting chemotaxis (MCP) protein family.</text>
</comment>
<dbReference type="PANTHER" id="PTHR43531:SF14">
    <property type="entry name" value="METHYL-ACCEPTING CHEMOTAXIS PROTEIN I-RELATED"/>
    <property type="match status" value="1"/>
</dbReference>
<evidence type="ECO:0000256" key="1">
    <source>
        <dbReference type="ARBA" id="ARBA00022481"/>
    </source>
</evidence>
<keyword evidence="4" id="KW-1185">Reference proteome</keyword>
<gene>
    <name evidence="3" type="ORF">B2M27_12455</name>
</gene>
<evidence type="ECO:0000313" key="3">
    <source>
        <dbReference type="EMBL" id="ORJ50003.1"/>
    </source>
</evidence>
<keyword evidence="1" id="KW-0488">Methylation</keyword>
<reference evidence="3 4" key="1">
    <citation type="submission" date="2017-02" db="EMBL/GenBank/DDBJ databases">
        <title>Draft genome sequence of a Kluyvera intermedia isolate from a patient with a pancreatic abscess.</title>
        <authorList>
            <person name="Thele R."/>
        </authorList>
    </citation>
    <scope>NUCLEOTIDE SEQUENCE [LARGE SCALE GENOMIC DNA]</scope>
    <source>
        <strain evidence="3 4">FOSA7093</strain>
    </source>
</reference>
<organism evidence="3 4">
    <name type="scientific">Kluyvera intermedia</name>
    <name type="common">Enterobacter intermedius</name>
    <dbReference type="NCBI Taxonomy" id="61648"/>
    <lineage>
        <taxon>Bacteria</taxon>
        <taxon>Pseudomonadati</taxon>
        <taxon>Pseudomonadota</taxon>
        <taxon>Gammaproteobacteria</taxon>
        <taxon>Enterobacterales</taxon>
        <taxon>Enterobacteriaceae</taxon>
        <taxon>Kluyvera</taxon>
    </lineage>
</organism>
<evidence type="ECO:0000313" key="4">
    <source>
        <dbReference type="Proteomes" id="UP000192521"/>
    </source>
</evidence>
<dbReference type="InterPro" id="IPR051310">
    <property type="entry name" value="MCP_chemotaxis"/>
</dbReference>
<sequence length="167" mass="18216">MSGIVSSVIQVNDLMKEIAASAEQDRGIVQIAMTVTEMDTITQQNSSLVQESSAAATSPEDQSTKLQEMVDVFRLPGTEKKTKQASKIMPTPRLAIAAAGMAREMEIGKHSNTSSFLASGRFPLIVTGLNCRISGLRCCSSFNVRLISLISHYSHICFIDHFLKHEV</sequence>
<dbReference type="PANTHER" id="PTHR43531">
    <property type="entry name" value="PROTEIN ICFG"/>
    <property type="match status" value="1"/>
</dbReference>
<dbReference type="SUPFAM" id="SSF58104">
    <property type="entry name" value="Methyl-accepting chemotaxis protein (MCP) signaling domain"/>
    <property type="match status" value="1"/>
</dbReference>
<dbReference type="EMBL" id="MWPR01000016">
    <property type="protein sequence ID" value="ORJ50003.1"/>
    <property type="molecule type" value="Genomic_DNA"/>
</dbReference>
<dbReference type="Gene3D" id="1.10.287.950">
    <property type="entry name" value="Methyl-accepting chemotaxis protein"/>
    <property type="match status" value="1"/>
</dbReference>
<name>A0ABX3UES3_KLUIN</name>